<proteinExistence type="predicted"/>
<gene>
    <name evidence="1" type="ORF">FHX42_002589</name>
</gene>
<protein>
    <submittedName>
        <fullName evidence="1">Putative metalloprotease</fullName>
    </submittedName>
</protein>
<dbReference type="PROSITE" id="PS51257">
    <property type="entry name" value="PROKAR_LIPOPROTEIN"/>
    <property type="match status" value="1"/>
</dbReference>
<keyword evidence="1" id="KW-0378">Hydrolase</keyword>
<dbReference type="AlphaFoldDB" id="A0A839E2T5"/>
<dbReference type="Proteomes" id="UP000569329">
    <property type="component" value="Unassembled WGS sequence"/>
</dbReference>
<keyword evidence="1" id="KW-0482">Metalloprotease</keyword>
<dbReference type="RefSeq" id="WP_182544452.1">
    <property type="nucleotide sequence ID" value="NZ_JACGWZ010000003.1"/>
</dbReference>
<dbReference type="GO" id="GO:0008237">
    <property type="term" value="F:metallopeptidase activity"/>
    <property type="evidence" value="ECO:0007669"/>
    <property type="project" value="UniProtKB-KW"/>
</dbReference>
<evidence type="ECO:0000313" key="2">
    <source>
        <dbReference type="Proteomes" id="UP000569329"/>
    </source>
</evidence>
<dbReference type="GO" id="GO:0006508">
    <property type="term" value="P:proteolysis"/>
    <property type="evidence" value="ECO:0007669"/>
    <property type="project" value="UniProtKB-KW"/>
</dbReference>
<keyword evidence="1" id="KW-0645">Protease</keyword>
<dbReference type="SUPFAM" id="SSF55486">
    <property type="entry name" value="Metalloproteases ('zincins'), catalytic domain"/>
    <property type="match status" value="1"/>
</dbReference>
<accession>A0A839E2T5</accession>
<organism evidence="1 2">
    <name type="scientific">Halosaccharopolyspora lacisalsi</name>
    <dbReference type="NCBI Taxonomy" id="1000566"/>
    <lineage>
        <taxon>Bacteria</taxon>
        <taxon>Bacillati</taxon>
        <taxon>Actinomycetota</taxon>
        <taxon>Actinomycetes</taxon>
        <taxon>Pseudonocardiales</taxon>
        <taxon>Pseudonocardiaceae</taxon>
        <taxon>Halosaccharopolyspora</taxon>
    </lineage>
</organism>
<name>A0A839E2T5_9PSEU</name>
<comment type="caution">
    <text evidence="1">The sequence shown here is derived from an EMBL/GenBank/DDBJ whole genome shotgun (WGS) entry which is preliminary data.</text>
</comment>
<evidence type="ECO:0000313" key="1">
    <source>
        <dbReference type="EMBL" id="MBA8825238.1"/>
    </source>
</evidence>
<reference evidence="1 2" key="1">
    <citation type="submission" date="2020-07" db="EMBL/GenBank/DDBJ databases">
        <title>Sequencing the genomes of 1000 actinobacteria strains.</title>
        <authorList>
            <person name="Klenk H.-P."/>
        </authorList>
    </citation>
    <scope>NUCLEOTIDE SEQUENCE [LARGE SCALE GENOMIC DNA]</scope>
    <source>
        <strain evidence="1 2">DSM 45975</strain>
    </source>
</reference>
<keyword evidence="2" id="KW-1185">Reference proteome</keyword>
<sequence length="440" mass="46508">MRARRELPATVVVVLLALVVAGCSTIPGSPRPTDVVVREVAPSFVHGTDGGSADTLAATVVTDVRDYWSAEFPRHFDRPWRPLDGGFFSVDTSAPDDEPPPCTAEVSDIEGNAFYCATVDAIAWDRAALLPVLREHYGKVAVAVVLAHEIGHAAQQRAGTDSGSPARSEAVADCYAGSYTRWVVDGHSKHLRLEEGQLDGALRALINFRGFASSGRNDVDAHGSALDRVSAFQHGYRHGPPHCTGKIVENRQRPISSPDAEQSNQPVEQVLRSGAALRAYFAELAPAGRWKAPEVHRFGATSECARRRAAVIHCAPSNTVLVDRDDLSELNHTIGDQASVTLLAAGYARAALPALGLPTTGPAADRSTACLVGAYTGALVEPGSERVVPPTGPLTVSGLDEAVTAVLAIERARDSDALTGFDRIAAFRTGMRDGAQACGS</sequence>
<dbReference type="EMBL" id="JACGWZ010000003">
    <property type="protein sequence ID" value="MBA8825238.1"/>
    <property type="molecule type" value="Genomic_DNA"/>
</dbReference>